<dbReference type="EMBL" id="CP011801">
    <property type="protein sequence ID" value="ALA60108.1"/>
    <property type="molecule type" value="Genomic_DNA"/>
</dbReference>
<evidence type="ECO:0008006" key="3">
    <source>
        <dbReference type="Google" id="ProtNLM"/>
    </source>
</evidence>
<dbReference type="STRING" id="42253.NITMOv2_3716"/>
<proteinExistence type="predicted"/>
<accession>A0A0K2GGL6</accession>
<dbReference type="RefSeq" id="WP_187299253.1">
    <property type="nucleotide sequence ID" value="NZ_CP011801.1"/>
</dbReference>
<dbReference type="Proteomes" id="UP000069205">
    <property type="component" value="Chromosome"/>
</dbReference>
<reference evidence="1 2" key="1">
    <citation type="journal article" date="2015" name="Proc. Natl. Acad. Sci. U.S.A.">
        <title>Expanded metabolic versatility of ubiquitous nitrite-oxidizing bacteria from the genus Nitrospira.</title>
        <authorList>
            <person name="Koch H."/>
            <person name="Lucker S."/>
            <person name="Albertsen M."/>
            <person name="Kitzinger K."/>
            <person name="Herbold C."/>
            <person name="Spieck E."/>
            <person name="Nielsen P.H."/>
            <person name="Wagner M."/>
            <person name="Daims H."/>
        </authorList>
    </citation>
    <scope>NUCLEOTIDE SEQUENCE [LARGE SCALE GENOMIC DNA]</scope>
    <source>
        <strain evidence="1 2">NSP M-1</strain>
    </source>
</reference>
<name>A0A0K2GGL6_NITMO</name>
<protein>
    <recommendedName>
        <fullName evidence="3">DUF5679 domain-containing protein</fullName>
    </recommendedName>
</protein>
<dbReference type="KEGG" id="nmv:NITMOv2_3716"/>
<evidence type="ECO:0000313" key="1">
    <source>
        <dbReference type="EMBL" id="ALA60108.1"/>
    </source>
</evidence>
<dbReference type="AlphaFoldDB" id="A0A0K2GGL6"/>
<evidence type="ECO:0000313" key="2">
    <source>
        <dbReference type="Proteomes" id="UP000069205"/>
    </source>
</evidence>
<organism evidence="1 2">
    <name type="scientific">Nitrospira moscoviensis</name>
    <dbReference type="NCBI Taxonomy" id="42253"/>
    <lineage>
        <taxon>Bacteria</taxon>
        <taxon>Pseudomonadati</taxon>
        <taxon>Nitrospirota</taxon>
        <taxon>Nitrospiria</taxon>
        <taxon>Nitrospirales</taxon>
        <taxon>Nitrospiraceae</taxon>
        <taxon>Nitrospira</taxon>
    </lineage>
</organism>
<sequence length="53" mass="5646">MGQTAAYCSDCYNKSARTDDAAVKAAESEGKVPMTKQGTCSKCNKAATVVYYE</sequence>
<gene>
    <name evidence="1" type="ORF">NITMOv2_3716</name>
</gene>
<keyword evidence="2" id="KW-1185">Reference proteome</keyword>